<dbReference type="Proteomes" id="UP000221165">
    <property type="component" value="Unassembled WGS sequence"/>
</dbReference>
<dbReference type="EMBL" id="MIGC01000477">
    <property type="protein sequence ID" value="PHJ24944.1"/>
    <property type="molecule type" value="Genomic_DNA"/>
</dbReference>
<evidence type="ECO:0000256" key="7">
    <source>
        <dbReference type="ARBA" id="ARBA00022989"/>
    </source>
</evidence>
<dbReference type="AlphaFoldDB" id="A0A2C6LDG7"/>
<dbReference type="Pfam" id="PF03911">
    <property type="entry name" value="Sec61_beta"/>
    <property type="match status" value="1"/>
</dbReference>
<comment type="caution">
    <text evidence="13">The sequence shown here is derived from an EMBL/GenBank/DDBJ whole genome shotgun (WGS) entry which is preliminary data.</text>
</comment>
<evidence type="ECO:0000256" key="8">
    <source>
        <dbReference type="ARBA" id="ARBA00023010"/>
    </source>
</evidence>
<dbReference type="InterPro" id="IPR016482">
    <property type="entry name" value="SecG/Sec61-beta/Sbh"/>
</dbReference>
<comment type="subcellular location">
    <subcellularLocation>
        <location evidence="1">Endoplasmic reticulum membrane</location>
        <topology evidence="1">Single-pass membrane protein</topology>
    </subcellularLocation>
</comment>
<dbReference type="GeneID" id="94424625"/>
<dbReference type="GO" id="GO:0005784">
    <property type="term" value="C:Sec61 translocon complex"/>
    <property type="evidence" value="ECO:0007669"/>
    <property type="project" value="UniProtKB-UniRule"/>
</dbReference>
<feature type="transmembrane region" description="Helical" evidence="12">
    <location>
        <begin position="67"/>
        <end position="89"/>
    </location>
</feature>
<evidence type="ECO:0000256" key="3">
    <source>
        <dbReference type="ARBA" id="ARBA00022448"/>
    </source>
</evidence>
<dbReference type="GO" id="GO:0006886">
    <property type="term" value="P:intracellular protein transport"/>
    <property type="evidence" value="ECO:0007669"/>
    <property type="project" value="InterPro"/>
</dbReference>
<evidence type="ECO:0000256" key="9">
    <source>
        <dbReference type="ARBA" id="ARBA00023136"/>
    </source>
</evidence>
<organism evidence="13 14">
    <name type="scientific">Cystoisospora suis</name>
    <dbReference type="NCBI Taxonomy" id="483139"/>
    <lineage>
        <taxon>Eukaryota</taxon>
        <taxon>Sar</taxon>
        <taxon>Alveolata</taxon>
        <taxon>Apicomplexa</taxon>
        <taxon>Conoidasida</taxon>
        <taxon>Coccidia</taxon>
        <taxon>Eucoccidiorida</taxon>
        <taxon>Eimeriorina</taxon>
        <taxon>Sarcocystidae</taxon>
        <taxon>Cystoisospora</taxon>
    </lineage>
</organism>
<evidence type="ECO:0000256" key="12">
    <source>
        <dbReference type="SAM" id="Phobius"/>
    </source>
</evidence>
<dbReference type="InterPro" id="IPR030671">
    <property type="entry name" value="Sec61-beta/Sbh"/>
</dbReference>
<evidence type="ECO:0000256" key="5">
    <source>
        <dbReference type="ARBA" id="ARBA00022824"/>
    </source>
</evidence>
<evidence type="ECO:0000256" key="4">
    <source>
        <dbReference type="ARBA" id="ARBA00022692"/>
    </source>
</evidence>
<keyword evidence="5 10" id="KW-0256">Endoplasmic reticulum</keyword>
<dbReference type="VEuPathDB" id="ToxoDB:CSUI_001208"/>
<reference evidence="13 14" key="1">
    <citation type="journal article" date="2017" name="Int. J. Parasitol.">
        <title>The genome of the protozoan parasite Cystoisospora suis and a reverse vaccinology approach to identify vaccine candidates.</title>
        <authorList>
            <person name="Palmieri N."/>
            <person name="Shrestha A."/>
            <person name="Ruttkowski B."/>
            <person name="Beck T."/>
            <person name="Vogl C."/>
            <person name="Tomley F."/>
            <person name="Blake D.P."/>
            <person name="Joachim A."/>
        </authorList>
    </citation>
    <scope>NUCLEOTIDE SEQUENCE [LARGE SCALE GENOMIC DNA]</scope>
    <source>
        <strain evidence="13 14">Wien I</strain>
    </source>
</reference>
<gene>
    <name evidence="13" type="ORF">CSUI_001208</name>
</gene>
<proteinExistence type="inferred from homology"/>
<evidence type="ECO:0000256" key="11">
    <source>
        <dbReference type="SAM" id="MobiDB-lite"/>
    </source>
</evidence>
<keyword evidence="7 12" id="KW-1133">Transmembrane helix</keyword>
<comment type="function">
    <text evidence="10">Necessary for protein translocation in the endoplasmic reticulum.</text>
</comment>
<accession>A0A2C6LDG7</accession>
<keyword evidence="14" id="KW-1185">Reference proteome</keyword>
<dbReference type="PANTHER" id="PTHR13509">
    <property type="entry name" value="SEC61 SUBUNIT BETA"/>
    <property type="match status" value="1"/>
</dbReference>
<comment type="similarity">
    <text evidence="2 10">Belongs to the SEC61-beta family.</text>
</comment>
<feature type="compositionally biased region" description="Low complexity" evidence="11">
    <location>
        <begin position="30"/>
        <end position="47"/>
    </location>
</feature>
<keyword evidence="6 10" id="KW-0653">Protein transport</keyword>
<keyword evidence="8 10" id="KW-0811">Translocation</keyword>
<feature type="compositionally biased region" description="Low complexity" evidence="11">
    <location>
        <begin position="1"/>
        <end position="23"/>
    </location>
</feature>
<evidence type="ECO:0000256" key="10">
    <source>
        <dbReference type="PIRNR" id="PIRNR006398"/>
    </source>
</evidence>
<dbReference type="RefSeq" id="XP_067926616.1">
    <property type="nucleotide sequence ID" value="XM_068061414.1"/>
</dbReference>
<keyword evidence="9 10" id="KW-0472">Membrane</keyword>
<evidence type="ECO:0000313" key="13">
    <source>
        <dbReference type="EMBL" id="PHJ24944.1"/>
    </source>
</evidence>
<evidence type="ECO:0000256" key="1">
    <source>
        <dbReference type="ARBA" id="ARBA00004389"/>
    </source>
</evidence>
<feature type="region of interest" description="Disordered" evidence="11">
    <location>
        <begin position="1"/>
        <end position="47"/>
    </location>
</feature>
<dbReference type="PIRSF" id="PIRSF006398">
    <property type="entry name" value="Sec61_beta_euk"/>
    <property type="match status" value="1"/>
</dbReference>
<name>A0A2C6LDG7_9APIC</name>
<evidence type="ECO:0000256" key="6">
    <source>
        <dbReference type="ARBA" id="ARBA00022927"/>
    </source>
</evidence>
<sequence length="100" mass="10245">MVGTNSAASQNSAAQHVGGSRTSGVRRRVASSSGTSSSTSAPRTRPAAAASQGILKFYTEDAPGLKIGPQTVLVMTLCFMASVVLLHIVGKFRQSYGGDS</sequence>
<keyword evidence="4 12" id="KW-0812">Transmembrane</keyword>
<protein>
    <recommendedName>
        <fullName evidence="10">Protein transport protein Sec61 subunit beta</fullName>
    </recommendedName>
</protein>
<evidence type="ECO:0000313" key="14">
    <source>
        <dbReference type="Proteomes" id="UP000221165"/>
    </source>
</evidence>
<dbReference type="OrthoDB" id="5401193at2759"/>
<keyword evidence="3 10" id="KW-0813">Transport</keyword>
<evidence type="ECO:0000256" key="2">
    <source>
        <dbReference type="ARBA" id="ARBA00006103"/>
    </source>
</evidence>